<dbReference type="Gene3D" id="3.40.50.1000">
    <property type="entry name" value="HAD superfamily/HAD-like"/>
    <property type="match status" value="2"/>
</dbReference>
<feature type="binding site" evidence="7">
    <location>
        <position position="10"/>
    </location>
    <ligand>
        <name>Mg(2+)</name>
        <dbReference type="ChEBI" id="CHEBI:18420"/>
    </ligand>
</feature>
<evidence type="ECO:0000313" key="9">
    <source>
        <dbReference type="Proteomes" id="UP000625210"/>
    </source>
</evidence>
<evidence type="ECO:0000256" key="1">
    <source>
        <dbReference type="ARBA" id="ARBA00006696"/>
    </source>
</evidence>
<keyword evidence="3" id="KW-0378">Hydrolase</keyword>
<evidence type="ECO:0000256" key="2">
    <source>
        <dbReference type="ARBA" id="ARBA00022723"/>
    </source>
</evidence>
<evidence type="ECO:0000256" key="5">
    <source>
        <dbReference type="PIRSR" id="PIRSR000915-1"/>
    </source>
</evidence>
<dbReference type="CDD" id="cd07530">
    <property type="entry name" value="HAD_Pase_UmpH-like"/>
    <property type="match status" value="1"/>
</dbReference>
<dbReference type="GO" id="GO:0046872">
    <property type="term" value="F:metal ion binding"/>
    <property type="evidence" value="ECO:0007669"/>
    <property type="project" value="UniProtKB-KW"/>
</dbReference>
<feature type="active site" description="Nucleophile" evidence="5">
    <location>
        <position position="10"/>
    </location>
</feature>
<evidence type="ECO:0000256" key="7">
    <source>
        <dbReference type="PIRSR" id="PIRSR000915-3"/>
    </source>
</evidence>
<accession>A0A8J2VDA0</accession>
<dbReference type="EMBL" id="BMHQ01000002">
    <property type="protein sequence ID" value="GGE07068.1"/>
    <property type="molecule type" value="Genomic_DNA"/>
</dbReference>
<dbReference type="PANTHER" id="PTHR19288">
    <property type="entry name" value="4-NITROPHENYLPHOSPHATASE-RELATED"/>
    <property type="match status" value="1"/>
</dbReference>
<dbReference type="Pfam" id="PF13242">
    <property type="entry name" value="Hydrolase_like"/>
    <property type="match status" value="1"/>
</dbReference>
<keyword evidence="9" id="KW-1185">Reference proteome</keyword>
<evidence type="ECO:0000256" key="3">
    <source>
        <dbReference type="ARBA" id="ARBA00022801"/>
    </source>
</evidence>
<organism evidence="8 9">
    <name type="scientific">Marinithermofilum abyssi</name>
    <dbReference type="NCBI Taxonomy" id="1571185"/>
    <lineage>
        <taxon>Bacteria</taxon>
        <taxon>Bacillati</taxon>
        <taxon>Bacillota</taxon>
        <taxon>Bacilli</taxon>
        <taxon>Bacillales</taxon>
        <taxon>Thermoactinomycetaceae</taxon>
        <taxon>Marinithermofilum</taxon>
    </lineage>
</organism>
<evidence type="ECO:0000256" key="4">
    <source>
        <dbReference type="ARBA" id="ARBA00022842"/>
    </source>
</evidence>
<dbReference type="PIRSF" id="PIRSF000915">
    <property type="entry name" value="PGP-type_phosphatase"/>
    <property type="match status" value="1"/>
</dbReference>
<sequence>MKRYEGYLLDLDGTLYRGNEVIPGALEFVNKLKDSGKPYLFLTNNSFRTPEEVAAKLREFGYPAEADQVVTSSMAAAHYLKEEMNSPRVYAIGGNGLRTALKEAGCELTDRKPEAVVVGIDLDFTYEKMKKATLAIHEGARFIGTNGDLNLPTEEGLLPGNGSIIAGIQAATGVKPIFVGKPESVITEVALDKLQMNRDKLLMIGDNLMTDILTGVNAGMDTLLVYSGVTSPEDYEAADIKATHVIDDLRDWDI</sequence>
<keyword evidence="4 7" id="KW-0460">Magnesium</keyword>
<reference evidence="8" key="1">
    <citation type="journal article" date="2014" name="Int. J. Syst. Evol. Microbiol.">
        <title>Complete genome sequence of Corynebacterium casei LMG S-19264T (=DSM 44701T), isolated from a smear-ripened cheese.</title>
        <authorList>
            <consortium name="US DOE Joint Genome Institute (JGI-PGF)"/>
            <person name="Walter F."/>
            <person name="Albersmeier A."/>
            <person name="Kalinowski J."/>
            <person name="Ruckert C."/>
        </authorList>
    </citation>
    <scope>NUCLEOTIDE SEQUENCE</scope>
    <source>
        <strain evidence="8">CGMCC 1.15179</strain>
    </source>
</reference>
<reference evidence="8" key="2">
    <citation type="submission" date="2020-09" db="EMBL/GenBank/DDBJ databases">
        <authorList>
            <person name="Sun Q."/>
            <person name="Zhou Y."/>
        </authorList>
    </citation>
    <scope>NUCLEOTIDE SEQUENCE</scope>
    <source>
        <strain evidence="8">CGMCC 1.15179</strain>
    </source>
</reference>
<dbReference type="AlphaFoldDB" id="A0A8J2VDA0"/>
<dbReference type="NCBIfam" id="TIGR01457">
    <property type="entry name" value="HAD-SF-IIA-hyp2"/>
    <property type="match status" value="1"/>
</dbReference>
<feature type="binding site" evidence="7">
    <location>
        <position position="206"/>
    </location>
    <ligand>
        <name>Mg(2+)</name>
        <dbReference type="ChEBI" id="CHEBI:18420"/>
    </ligand>
</feature>
<evidence type="ECO:0000256" key="6">
    <source>
        <dbReference type="PIRSR" id="PIRSR000915-2"/>
    </source>
</evidence>
<comment type="similarity">
    <text evidence="1">Belongs to the HAD-like hydrolase superfamily. NagD family.</text>
</comment>
<dbReference type="Pfam" id="PF13344">
    <property type="entry name" value="Hydrolase_6"/>
    <property type="match status" value="1"/>
</dbReference>
<dbReference type="InterPro" id="IPR023214">
    <property type="entry name" value="HAD_sf"/>
</dbReference>
<evidence type="ECO:0000313" key="8">
    <source>
        <dbReference type="EMBL" id="GGE07068.1"/>
    </source>
</evidence>
<dbReference type="FunFam" id="3.40.50.1000:FF:000053">
    <property type="entry name" value="TIGR01457 family HAD hydrolase"/>
    <property type="match status" value="1"/>
</dbReference>
<dbReference type="InterPro" id="IPR006354">
    <property type="entry name" value="HAD-SF_hydro_IIA_hyp1"/>
</dbReference>
<proteinExistence type="inferred from homology"/>
<dbReference type="GO" id="GO:0016791">
    <property type="term" value="F:phosphatase activity"/>
    <property type="evidence" value="ECO:0007669"/>
    <property type="project" value="TreeGrafter"/>
</dbReference>
<dbReference type="SUPFAM" id="SSF56784">
    <property type="entry name" value="HAD-like"/>
    <property type="match status" value="1"/>
</dbReference>
<feature type="binding site" evidence="7">
    <location>
        <position position="12"/>
    </location>
    <ligand>
        <name>Mg(2+)</name>
        <dbReference type="ChEBI" id="CHEBI:18420"/>
    </ligand>
</feature>
<comment type="caution">
    <text evidence="8">The sequence shown here is derived from an EMBL/GenBank/DDBJ whole genome shotgun (WGS) entry which is preliminary data.</text>
</comment>
<name>A0A8J2VDA0_9BACL</name>
<protein>
    <submittedName>
        <fullName evidence="8">Haloacid dehalogenase</fullName>
    </submittedName>
</protein>
<comment type="cofactor">
    <cofactor evidence="7">
        <name>Mg(2+)</name>
        <dbReference type="ChEBI" id="CHEBI:18420"/>
    </cofactor>
    <text evidence="7">Divalent metal ions. Mg(2+) is the most effective.</text>
</comment>
<dbReference type="SFLD" id="SFLDS00003">
    <property type="entry name" value="Haloacid_Dehalogenase"/>
    <property type="match status" value="1"/>
</dbReference>
<feature type="active site" description="Proton donor" evidence="5">
    <location>
        <position position="12"/>
    </location>
</feature>
<dbReference type="InterPro" id="IPR036412">
    <property type="entry name" value="HAD-like_sf"/>
</dbReference>
<gene>
    <name evidence="8" type="ORF">GCM10011571_05350</name>
</gene>
<keyword evidence="2 7" id="KW-0479">Metal-binding</keyword>
<feature type="binding site" evidence="6">
    <location>
        <position position="181"/>
    </location>
    <ligand>
        <name>substrate</name>
    </ligand>
</feature>
<dbReference type="PANTHER" id="PTHR19288:SF46">
    <property type="entry name" value="HALOACID DEHALOGENASE-LIKE HYDROLASE DOMAIN-CONTAINING PROTEIN 2"/>
    <property type="match status" value="1"/>
</dbReference>
<dbReference type="Proteomes" id="UP000625210">
    <property type="component" value="Unassembled WGS sequence"/>
</dbReference>
<dbReference type="NCBIfam" id="TIGR01460">
    <property type="entry name" value="HAD-SF-IIA"/>
    <property type="match status" value="1"/>
</dbReference>
<dbReference type="InterPro" id="IPR006357">
    <property type="entry name" value="HAD-SF_hydro_IIA"/>
</dbReference>
<dbReference type="RefSeq" id="WP_188646375.1">
    <property type="nucleotide sequence ID" value="NZ_BMHQ01000002.1"/>
</dbReference>
<dbReference type="GO" id="GO:0005737">
    <property type="term" value="C:cytoplasm"/>
    <property type="evidence" value="ECO:0007669"/>
    <property type="project" value="TreeGrafter"/>
</dbReference>
<dbReference type="SFLD" id="SFLDG01139">
    <property type="entry name" value="C2.A:_Pyridoxal_Phosphate_Phos"/>
    <property type="match status" value="1"/>
</dbReference>